<proteinExistence type="inferred from homology"/>
<reference evidence="3 4" key="1">
    <citation type="submission" date="2007-06" db="EMBL/GenBank/DDBJ databases">
        <authorList>
            <person name="Shimkets L."/>
            <person name="Ferriera S."/>
            <person name="Johnson J."/>
            <person name="Kravitz S."/>
            <person name="Beeson K."/>
            <person name="Sutton G."/>
            <person name="Rogers Y.-H."/>
            <person name="Friedman R."/>
            <person name="Frazier M."/>
            <person name="Venter J.C."/>
        </authorList>
    </citation>
    <scope>NUCLEOTIDE SEQUENCE [LARGE SCALE GENOMIC DNA]</scope>
    <source>
        <strain evidence="3 4">SIR-1</strain>
    </source>
</reference>
<keyword evidence="4" id="KW-1185">Reference proteome</keyword>
<evidence type="ECO:0000313" key="4">
    <source>
        <dbReference type="Proteomes" id="UP000005801"/>
    </source>
</evidence>
<sequence>MATVELRGRRILLTGASRGIGTHVALALAQGGAKLVLTARSAEALGAIAARCEAAGAEGVTTIRADLLDADDRGRVLAEAGELDVLINNAGVEYTKRLLAQSDAEVERQLALNLHVPIELSRRVLPGML</sequence>
<keyword evidence="2" id="KW-0560">Oxidoreductase</keyword>
<protein>
    <submittedName>
        <fullName evidence="3">Short-chain dehydrogenase/reductase SDR</fullName>
    </submittedName>
</protein>
<evidence type="ECO:0000256" key="2">
    <source>
        <dbReference type="ARBA" id="ARBA00023002"/>
    </source>
</evidence>
<dbReference type="PANTHER" id="PTHR44196:SF1">
    <property type="entry name" value="DEHYDROGENASE_REDUCTASE SDR FAMILY MEMBER 7B"/>
    <property type="match status" value="1"/>
</dbReference>
<name>A6G603_9BACT</name>
<dbReference type="STRING" id="391625.PPSIR1_29178"/>
<evidence type="ECO:0000256" key="1">
    <source>
        <dbReference type="ARBA" id="ARBA00006484"/>
    </source>
</evidence>
<dbReference type="GO" id="GO:0016020">
    <property type="term" value="C:membrane"/>
    <property type="evidence" value="ECO:0007669"/>
    <property type="project" value="TreeGrafter"/>
</dbReference>
<gene>
    <name evidence="3" type="ORF">PPSIR1_29178</name>
</gene>
<dbReference type="InterPro" id="IPR002347">
    <property type="entry name" value="SDR_fam"/>
</dbReference>
<dbReference type="EMBL" id="ABCS01000028">
    <property type="protein sequence ID" value="EDM78605.1"/>
    <property type="molecule type" value="Genomic_DNA"/>
</dbReference>
<dbReference type="OrthoDB" id="5334159at2"/>
<dbReference type="Pfam" id="PF00106">
    <property type="entry name" value="adh_short"/>
    <property type="match status" value="1"/>
</dbReference>
<dbReference type="GO" id="GO:0016491">
    <property type="term" value="F:oxidoreductase activity"/>
    <property type="evidence" value="ECO:0007669"/>
    <property type="project" value="UniProtKB-KW"/>
</dbReference>
<dbReference type="InterPro" id="IPR036291">
    <property type="entry name" value="NAD(P)-bd_dom_sf"/>
</dbReference>
<dbReference type="PRINTS" id="PR00081">
    <property type="entry name" value="GDHRDH"/>
</dbReference>
<dbReference type="SUPFAM" id="SSF51735">
    <property type="entry name" value="NAD(P)-binding Rossmann-fold domains"/>
    <property type="match status" value="1"/>
</dbReference>
<dbReference type="Proteomes" id="UP000005801">
    <property type="component" value="Unassembled WGS sequence"/>
</dbReference>
<evidence type="ECO:0000313" key="3">
    <source>
        <dbReference type="EMBL" id="EDM78605.1"/>
    </source>
</evidence>
<dbReference type="PANTHER" id="PTHR44196">
    <property type="entry name" value="DEHYDROGENASE/REDUCTASE SDR FAMILY MEMBER 7B"/>
    <property type="match status" value="1"/>
</dbReference>
<organism evidence="3 4">
    <name type="scientific">Plesiocystis pacifica SIR-1</name>
    <dbReference type="NCBI Taxonomy" id="391625"/>
    <lineage>
        <taxon>Bacteria</taxon>
        <taxon>Pseudomonadati</taxon>
        <taxon>Myxococcota</taxon>
        <taxon>Polyangia</taxon>
        <taxon>Nannocystales</taxon>
        <taxon>Nannocystaceae</taxon>
        <taxon>Plesiocystis</taxon>
    </lineage>
</organism>
<comment type="similarity">
    <text evidence="1">Belongs to the short-chain dehydrogenases/reductases (SDR) family.</text>
</comment>
<dbReference type="eggNOG" id="COG3967">
    <property type="taxonomic scope" value="Bacteria"/>
</dbReference>
<comment type="caution">
    <text evidence="3">The sequence shown here is derived from an EMBL/GenBank/DDBJ whole genome shotgun (WGS) entry which is preliminary data.</text>
</comment>
<dbReference type="Gene3D" id="3.40.50.720">
    <property type="entry name" value="NAD(P)-binding Rossmann-like Domain"/>
    <property type="match status" value="1"/>
</dbReference>
<dbReference type="AlphaFoldDB" id="A6G603"/>
<accession>A6G603</accession>